<gene>
    <name evidence="4" type="ORF">H8708_00380</name>
</gene>
<evidence type="ECO:0000313" key="4">
    <source>
        <dbReference type="EMBL" id="MBC8597704.1"/>
    </source>
</evidence>
<dbReference type="EMBL" id="JACRTJ010000001">
    <property type="protein sequence ID" value="MBC8597704.1"/>
    <property type="molecule type" value="Genomic_DNA"/>
</dbReference>
<dbReference type="Pfam" id="PF00535">
    <property type="entry name" value="Glycos_transf_2"/>
    <property type="match status" value="1"/>
</dbReference>
<accession>A0ABR7NNP6</accession>
<evidence type="ECO:0000256" key="1">
    <source>
        <dbReference type="ARBA" id="ARBA00022676"/>
    </source>
</evidence>
<keyword evidence="1" id="KW-0328">Glycosyltransferase</keyword>
<evidence type="ECO:0000259" key="3">
    <source>
        <dbReference type="Pfam" id="PF00535"/>
    </source>
</evidence>
<reference evidence="4 5" key="1">
    <citation type="submission" date="2020-08" db="EMBL/GenBank/DDBJ databases">
        <title>Genome public.</title>
        <authorList>
            <person name="Liu C."/>
            <person name="Sun Q."/>
        </authorList>
    </citation>
    <scope>NUCLEOTIDE SEQUENCE [LARGE SCALE GENOMIC DNA]</scope>
    <source>
        <strain evidence="4 5">BX10</strain>
    </source>
</reference>
<dbReference type="PANTHER" id="PTHR22916:SF51">
    <property type="entry name" value="GLYCOSYLTRANSFERASE EPSH-RELATED"/>
    <property type="match status" value="1"/>
</dbReference>
<name>A0ABR7NNP6_9FIRM</name>
<keyword evidence="5" id="KW-1185">Reference proteome</keyword>
<dbReference type="RefSeq" id="WP_262426614.1">
    <property type="nucleotide sequence ID" value="NZ_JACRTJ010000001.1"/>
</dbReference>
<dbReference type="SUPFAM" id="SSF53448">
    <property type="entry name" value="Nucleotide-diphospho-sugar transferases"/>
    <property type="match status" value="1"/>
</dbReference>
<sequence length="318" mass="36402">MPCSLKISVIVPVHNSATTIDRCIKSIVDQPYKNFECILIENGSSDDSKEICQKYVEAYECVKFAVSPKIGVSAARNLGLLMATGDIIGFCDADDFLEPNSMQKVLSAFLDNPDIIGVLSAFYVGRENQSGIQKEYKGLKKERLTIEDAIMRTLGDNSTMGSVWNRYYRADVAQKISFDTMLSYCEDTHYNIKLLSNIQDAELAYVQEPLYCYMLNDRSVTHQLDKLYDENGELKYITALKKIMQECNLNKKCLRIAKMKIVILAIDSLWCGGGNNQQKNNLKNEIRQNLKHFLYNIYRFGFVRNMKRLIKLLLVWTK</sequence>
<dbReference type="Gene3D" id="3.90.550.10">
    <property type="entry name" value="Spore Coat Polysaccharide Biosynthesis Protein SpsA, Chain A"/>
    <property type="match status" value="1"/>
</dbReference>
<organism evidence="4 5">
    <name type="scientific">Enterocloster hominis</name>
    <name type="common">ex Liu et al. 2021</name>
    <dbReference type="NCBI Taxonomy" id="2763663"/>
    <lineage>
        <taxon>Bacteria</taxon>
        <taxon>Bacillati</taxon>
        <taxon>Bacillota</taxon>
        <taxon>Clostridia</taxon>
        <taxon>Lachnospirales</taxon>
        <taxon>Lachnospiraceae</taxon>
        <taxon>Enterocloster</taxon>
    </lineage>
</organism>
<comment type="caution">
    <text evidence="4">The sequence shown here is derived from an EMBL/GenBank/DDBJ whole genome shotgun (WGS) entry which is preliminary data.</text>
</comment>
<dbReference type="InterPro" id="IPR001173">
    <property type="entry name" value="Glyco_trans_2-like"/>
</dbReference>
<evidence type="ECO:0000313" key="5">
    <source>
        <dbReference type="Proteomes" id="UP000647491"/>
    </source>
</evidence>
<dbReference type="InterPro" id="IPR029044">
    <property type="entry name" value="Nucleotide-diphossugar_trans"/>
</dbReference>
<dbReference type="PANTHER" id="PTHR22916">
    <property type="entry name" value="GLYCOSYLTRANSFERASE"/>
    <property type="match status" value="1"/>
</dbReference>
<keyword evidence="2" id="KW-0808">Transferase</keyword>
<protein>
    <submittedName>
        <fullName evidence="4">Glycosyltransferase family 2 protein</fullName>
    </submittedName>
</protein>
<evidence type="ECO:0000256" key="2">
    <source>
        <dbReference type="ARBA" id="ARBA00022679"/>
    </source>
</evidence>
<proteinExistence type="predicted"/>
<feature type="domain" description="Glycosyltransferase 2-like" evidence="3">
    <location>
        <begin position="8"/>
        <end position="176"/>
    </location>
</feature>
<dbReference type="CDD" id="cd00761">
    <property type="entry name" value="Glyco_tranf_GTA_type"/>
    <property type="match status" value="1"/>
</dbReference>
<dbReference type="Proteomes" id="UP000647491">
    <property type="component" value="Unassembled WGS sequence"/>
</dbReference>